<protein>
    <submittedName>
        <fullName evidence="1">Uncharacterized protein</fullName>
    </submittedName>
</protein>
<reference evidence="1" key="1">
    <citation type="submission" date="2018-02" db="EMBL/GenBank/DDBJ databases">
        <title>Rhizophora mucronata_Transcriptome.</title>
        <authorList>
            <person name="Meera S.P."/>
            <person name="Sreeshan A."/>
            <person name="Augustine A."/>
        </authorList>
    </citation>
    <scope>NUCLEOTIDE SEQUENCE</scope>
    <source>
        <tissue evidence="1">Leaf</tissue>
    </source>
</reference>
<sequence>MSYIKNALVTKYYNNIIMTKKYMRGNVSKG</sequence>
<name>A0A2P2Q253_RHIMU</name>
<dbReference type="EMBL" id="GGEC01080525">
    <property type="protein sequence ID" value="MBX61009.1"/>
    <property type="molecule type" value="Transcribed_RNA"/>
</dbReference>
<dbReference type="AlphaFoldDB" id="A0A2P2Q253"/>
<accession>A0A2P2Q253</accession>
<proteinExistence type="predicted"/>
<evidence type="ECO:0000313" key="1">
    <source>
        <dbReference type="EMBL" id="MBX61009.1"/>
    </source>
</evidence>
<organism evidence="1">
    <name type="scientific">Rhizophora mucronata</name>
    <name type="common">Asiatic mangrove</name>
    <dbReference type="NCBI Taxonomy" id="61149"/>
    <lineage>
        <taxon>Eukaryota</taxon>
        <taxon>Viridiplantae</taxon>
        <taxon>Streptophyta</taxon>
        <taxon>Embryophyta</taxon>
        <taxon>Tracheophyta</taxon>
        <taxon>Spermatophyta</taxon>
        <taxon>Magnoliopsida</taxon>
        <taxon>eudicotyledons</taxon>
        <taxon>Gunneridae</taxon>
        <taxon>Pentapetalae</taxon>
        <taxon>rosids</taxon>
        <taxon>fabids</taxon>
        <taxon>Malpighiales</taxon>
        <taxon>Rhizophoraceae</taxon>
        <taxon>Rhizophora</taxon>
    </lineage>
</organism>